<dbReference type="Gene3D" id="3.10.450.50">
    <property type="match status" value="1"/>
</dbReference>
<dbReference type="Proteomes" id="UP001211005">
    <property type="component" value="Chromosome"/>
</dbReference>
<proteinExistence type="predicted"/>
<dbReference type="InterPro" id="IPR031977">
    <property type="entry name" value="DUF4783"/>
</dbReference>
<dbReference type="RefSeq" id="WP_269559136.1">
    <property type="nucleotide sequence ID" value="NZ_CP114767.1"/>
</dbReference>
<gene>
    <name evidence="2" type="ORF">O3303_14640</name>
</gene>
<dbReference type="EMBL" id="CP114767">
    <property type="protein sequence ID" value="WBA41052.1"/>
    <property type="molecule type" value="Genomic_DNA"/>
</dbReference>
<protein>
    <submittedName>
        <fullName evidence="2">DUF4783 domain-containing protein</fullName>
    </submittedName>
</protein>
<evidence type="ECO:0000313" key="2">
    <source>
        <dbReference type="EMBL" id="WBA41052.1"/>
    </source>
</evidence>
<reference evidence="2 3" key="1">
    <citation type="submission" date="2022-12" db="EMBL/GenBank/DDBJ databases">
        <title>Hymenobacter canadensis sp. nov. isolated from lake water of the Cambridge Bay, Canada.</title>
        <authorList>
            <person name="Kim W.H."/>
            <person name="Lee Y.M."/>
        </authorList>
    </citation>
    <scope>NUCLEOTIDE SEQUENCE [LARGE SCALE GENOMIC DNA]</scope>
    <source>
        <strain evidence="2 3">PAMC 29467</strain>
    </source>
</reference>
<accession>A0ABY7LMA3</accession>
<keyword evidence="3" id="KW-1185">Reference proteome</keyword>
<feature type="chain" id="PRO_5045150924" evidence="1">
    <location>
        <begin position="24"/>
        <end position="132"/>
    </location>
</feature>
<evidence type="ECO:0000313" key="3">
    <source>
        <dbReference type="Proteomes" id="UP001211005"/>
    </source>
</evidence>
<keyword evidence="1" id="KW-0732">Signal</keyword>
<sequence length="132" mass="14565">MKRIFFHAFLFVSLLLSSGAVLAQAETFGAVRNALRSASSRELSQYFGTTVDISFDGDRQSYSATQAEFVLKDFFAKTAPATFDIVHQGASQGGIPYAIGKYNGKSGPYRVFIKMKNVNGVLRIDNMDFTKE</sequence>
<name>A0ABY7LMA3_9BACT</name>
<organism evidence="2 3">
    <name type="scientific">Hymenobacter canadensis</name>
    <dbReference type="NCBI Taxonomy" id="2999067"/>
    <lineage>
        <taxon>Bacteria</taxon>
        <taxon>Pseudomonadati</taxon>
        <taxon>Bacteroidota</taxon>
        <taxon>Cytophagia</taxon>
        <taxon>Cytophagales</taxon>
        <taxon>Hymenobacteraceae</taxon>
        <taxon>Hymenobacter</taxon>
    </lineage>
</organism>
<evidence type="ECO:0000256" key="1">
    <source>
        <dbReference type="SAM" id="SignalP"/>
    </source>
</evidence>
<dbReference type="Pfam" id="PF16022">
    <property type="entry name" value="DUF4783"/>
    <property type="match status" value="1"/>
</dbReference>
<feature type="signal peptide" evidence="1">
    <location>
        <begin position="1"/>
        <end position="23"/>
    </location>
</feature>